<dbReference type="InterPro" id="IPR036380">
    <property type="entry name" value="Isochorismatase-like_sf"/>
</dbReference>
<dbReference type="EMBL" id="AGJK01000395">
    <property type="protein sequence ID" value="EHP82449.1"/>
    <property type="molecule type" value="Genomic_DNA"/>
</dbReference>
<name>H1KUH4_METEX</name>
<organism evidence="1 2">
    <name type="scientific">Methylorubrum extorquens DSM 13060</name>
    <dbReference type="NCBI Taxonomy" id="882800"/>
    <lineage>
        <taxon>Bacteria</taxon>
        <taxon>Pseudomonadati</taxon>
        <taxon>Pseudomonadota</taxon>
        <taxon>Alphaproteobacteria</taxon>
        <taxon>Hyphomicrobiales</taxon>
        <taxon>Methylobacteriaceae</taxon>
        <taxon>Methylorubrum</taxon>
    </lineage>
</organism>
<feature type="non-terminal residue" evidence="1">
    <location>
        <position position="69"/>
    </location>
</feature>
<dbReference type="PANTHER" id="PTHR43540">
    <property type="entry name" value="PEROXYUREIDOACRYLATE/UREIDOACRYLATE AMIDOHYDROLASE-RELATED"/>
    <property type="match status" value="1"/>
</dbReference>
<evidence type="ECO:0000313" key="1">
    <source>
        <dbReference type="EMBL" id="EHP82449.1"/>
    </source>
</evidence>
<sequence>MPAPQPLLDAEPAPLPFDPARTALVVIDMQRDFLEPGGFGESLGNDVSLLAAAVPPARALLAAARAAGL</sequence>
<reference evidence="1 2" key="1">
    <citation type="submission" date="2011-09" db="EMBL/GenBank/DDBJ databases">
        <title>The draft genome of Methylobacterium extorquens DSM 13060.</title>
        <authorList>
            <consortium name="US DOE Joint Genome Institute (JGI-PGF)"/>
            <person name="Lucas S."/>
            <person name="Han J."/>
            <person name="Lapidus A."/>
            <person name="Cheng J.-F."/>
            <person name="Goodwin L."/>
            <person name="Pitluck S."/>
            <person name="Peters L."/>
            <person name="Land M.L."/>
            <person name="Hauser L."/>
            <person name="Koskimaki J."/>
            <person name="Halonen O."/>
            <person name="Pirttila A."/>
            <person name="Frank C."/>
            <person name="Woyke T.J."/>
        </authorList>
    </citation>
    <scope>NUCLEOTIDE SEQUENCE [LARGE SCALE GENOMIC DNA]</scope>
    <source>
        <strain evidence="1 2">DSM 13060</strain>
    </source>
</reference>
<dbReference type="GO" id="GO:0016787">
    <property type="term" value="F:hydrolase activity"/>
    <property type="evidence" value="ECO:0007669"/>
    <property type="project" value="UniProtKB-KW"/>
</dbReference>
<dbReference type="SUPFAM" id="SSF52499">
    <property type="entry name" value="Isochorismatase-like hydrolases"/>
    <property type="match status" value="1"/>
</dbReference>
<evidence type="ECO:0000313" key="2">
    <source>
        <dbReference type="Proteomes" id="UP000004382"/>
    </source>
</evidence>
<dbReference type="PANTHER" id="PTHR43540:SF9">
    <property type="entry name" value="FAMILY HYDROLASE, PUTATIVE (AFU_ORTHOLOGUE AFUA_2G08700)-RELATED"/>
    <property type="match status" value="1"/>
</dbReference>
<comment type="caution">
    <text evidence="1">The sequence shown here is derived from an EMBL/GenBank/DDBJ whole genome shotgun (WGS) entry which is preliminary data.</text>
</comment>
<accession>H1KUH4</accession>
<dbReference type="Gene3D" id="3.40.50.850">
    <property type="entry name" value="Isochorismatase-like"/>
    <property type="match status" value="1"/>
</dbReference>
<dbReference type="Proteomes" id="UP000004382">
    <property type="component" value="Unassembled WGS sequence"/>
</dbReference>
<gene>
    <name evidence="1" type="ORF">MetexDRAFT_6287</name>
</gene>
<proteinExistence type="predicted"/>
<keyword evidence="1" id="KW-0378">Hydrolase</keyword>
<dbReference type="InterPro" id="IPR050272">
    <property type="entry name" value="Isochorismatase-like_hydrls"/>
</dbReference>
<dbReference type="AlphaFoldDB" id="H1KUH4"/>
<protein>
    <submittedName>
        <fullName evidence="1">Isochorismatase hydrolase</fullName>
    </submittedName>
</protein>